<keyword evidence="2" id="KW-1185">Reference proteome</keyword>
<accession>A0ABW3FXR2</accession>
<evidence type="ECO:0000313" key="1">
    <source>
        <dbReference type="EMBL" id="MFD0922687.1"/>
    </source>
</evidence>
<proteinExistence type="predicted"/>
<reference evidence="2" key="1">
    <citation type="journal article" date="2019" name="Int. J. Syst. Evol. Microbiol.">
        <title>The Global Catalogue of Microorganisms (GCM) 10K type strain sequencing project: providing services to taxonomists for standard genome sequencing and annotation.</title>
        <authorList>
            <consortium name="The Broad Institute Genomics Platform"/>
            <consortium name="The Broad Institute Genome Sequencing Center for Infectious Disease"/>
            <person name="Wu L."/>
            <person name="Ma J."/>
        </authorList>
    </citation>
    <scope>NUCLEOTIDE SEQUENCE [LARGE SCALE GENOMIC DNA]</scope>
    <source>
        <strain evidence="2">CCUG 56401</strain>
    </source>
</reference>
<evidence type="ECO:0000313" key="2">
    <source>
        <dbReference type="Proteomes" id="UP001597018"/>
    </source>
</evidence>
<comment type="caution">
    <text evidence="1">The sequence shown here is derived from an EMBL/GenBank/DDBJ whole genome shotgun (WGS) entry which is preliminary data.</text>
</comment>
<sequence length="43" mass="4861">MAEPHGVDHFDATFARDLAWAQELRRQLAELPTTPAEEPEQGE</sequence>
<organism evidence="1 2">
    <name type="scientific">Saccharopolyspora rosea</name>
    <dbReference type="NCBI Taxonomy" id="524884"/>
    <lineage>
        <taxon>Bacteria</taxon>
        <taxon>Bacillati</taxon>
        <taxon>Actinomycetota</taxon>
        <taxon>Actinomycetes</taxon>
        <taxon>Pseudonocardiales</taxon>
        <taxon>Pseudonocardiaceae</taxon>
        <taxon>Saccharopolyspora</taxon>
    </lineage>
</organism>
<dbReference type="Proteomes" id="UP001597018">
    <property type="component" value="Unassembled WGS sequence"/>
</dbReference>
<protein>
    <submittedName>
        <fullName evidence="1">Uncharacterized protein</fullName>
    </submittedName>
</protein>
<gene>
    <name evidence="1" type="ORF">ACFQ16_23320</name>
</gene>
<name>A0ABW3FXR2_9PSEU</name>
<dbReference type="EMBL" id="JBHTIW010000023">
    <property type="protein sequence ID" value="MFD0922687.1"/>
    <property type="molecule type" value="Genomic_DNA"/>
</dbReference>
<dbReference type="RefSeq" id="WP_263253528.1">
    <property type="nucleotide sequence ID" value="NZ_BAABLT010000042.1"/>
</dbReference>